<evidence type="ECO:0000313" key="20">
    <source>
        <dbReference type="Proteomes" id="UP000253032"/>
    </source>
</evidence>
<dbReference type="InterPro" id="IPR020050">
    <property type="entry name" value="FO_synthase_su2"/>
</dbReference>
<name>A0A368BS66_9GAMM</name>
<dbReference type="SFLD" id="SFLDG01388">
    <property type="entry name" value="7_8-didemethyl-8-hydroxy-5-dea"/>
    <property type="match status" value="2"/>
</dbReference>
<gene>
    <name evidence="19" type="primary">cofH</name>
    <name evidence="19" type="ORF">DBW98_00140</name>
</gene>
<comment type="catalytic activity">
    <reaction evidence="16">
        <text>5-amino-6-(D-ribitylamino)uracil + L-tyrosine + S-adenosyl-L-methionine = 5-amino-5-(4-hydroxybenzyl)-6-(D-ribitylimino)-5,6-dihydrouracil + 2-iminoacetate + 5'-deoxyadenosine + L-methionine + H(+)</text>
        <dbReference type="Rhea" id="RHEA:55200"/>
        <dbReference type="ChEBI" id="CHEBI:15378"/>
        <dbReference type="ChEBI" id="CHEBI:15934"/>
        <dbReference type="ChEBI" id="CHEBI:17319"/>
        <dbReference type="ChEBI" id="CHEBI:57844"/>
        <dbReference type="ChEBI" id="CHEBI:58315"/>
        <dbReference type="ChEBI" id="CHEBI:59789"/>
        <dbReference type="ChEBI" id="CHEBI:77846"/>
        <dbReference type="ChEBI" id="CHEBI:85936"/>
        <dbReference type="EC" id="2.5.1.147"/>
    </reaction>
</comment>
<evidence type="ECO:0000256" key="10">
    <source>
        <dbReference type="ARBA" id="ARBA00022679"/>
    </source>
</evidence>
<evidence type="ECO:0000256" key="12">
    <source>
        <dbReference type="ARBA" id="ARBA00022723"/>
    </source>
</evidence>
<comment type="similarity">
    <text evidence="4">In the C-terminal section; belongs to the radical SAM superfamily. CofH family.</text>
</comment>
<dbReference type="HAMAP" id="MF_01611">
    <property type="entry name" value="FO_synth_sub1"/>
    <property type="match status" value="1"/>
</dbReference>
<dbReference type="EMBL" id="QOPC01000001">
    <property type="protein sequence ID" value="RCL39707.1"/>
    <property type="molecule type" value="Genomic_DNA"/>
</dbReference>
<evidence type="ECO:0000256" key="5">
    <source>
        <dbReference type="ARBA" id="ARBA00010826"/>
    </source>
</evidence>
<reference evidence="19 20" key="1">
    <citation type="journal article" date="2018" name="Microbiome">
        <title>Fine metagenomic profile of the Mediterranean stratified and mixed water columns revealed by assembly and recruitment.</title>
        <authorList>
            <person name="Haro-Moreno J.M."/>
            <person name="Lopez-Perez M."/>
            <person name="De La Torre J.R."/>
            <person name="Picazo A."/>
            <person name="Camacho A."/>
            <person name="Rodriguez-Valera F."/>
        </authorList>
    </citation>
    <scope>NUCLEOTIDE SEQUENCE [LARGE SCALE GENOMIC DNA]</scope>
    <source>
        <strain evidence="19">MED-G84</strain>
    </source>
</reference>
<organism evidence="19 20">
    <name type="scientific">SAR86 cluster bacterium</name>
    <dbReference type="NCBI Taxonomy" id="2030880"/>
    <lineage>
        <taxon>Bacteria</taxon>
        <taxon>Pseudomonadati</taxon>
        <taxon>Pseudomonadota</taxon>
        <taxon>Gammaproteobacteria</taxon>
        <taxon>SAR86 cluster</taxon>
    </lineage>
</organism>
<dbReference type="SFLD" id="SFLDG01064">
    <property type="entry name" value="F420__menaquinone_cofactor_bio"/>
    <property type="match status" value="3"/>
</dbReference>
<dbReference type="Gene3D" id="3.20.20.70">
    <property type="entry name" value="Aldolase class I"/>
    <property type="match status" value="2"/>
</dbReference>
<dbReference type="SFLD" id="SFLDS00029">
    <property type="entry name" value="Radical_SAM"/>
    <property type="match status" value="3"/>
</dbReference>
<dbReference type="GO" id="GO:0044689">
    <property type="term" value="F:7,8-didemethyl-8-hydroxy-5-deazariboflavin synthase activity"/>
    <property type="evidence" value="ECO:0007669"/>
    <property type="project" value="UniProtKB-EC"/>
</dbReference>
<dbReference type="PANTHER" id="PTHR43076">
    <property type="entry name" value="FO SYNTHASE (COFH)"/>
    <property type="match status" value="1"/>
</dbReference>
<evidence type="ECO:0000256" key="2">
    <source>
        <dbReference type="ARBA" id="ARBA00003692"/>
    </source>
</evidence>
<dbReference type="InterPro" id="IPR019940">
    <property type="entry name" value="CofH_family"/>
</dbReference>
<evidence type="ECO:0000256" key="7">
    <source>
        <dbReference type="ARBA" id="ARBA00012289"/>
    </source>
</evidence>
<dbReference type="InterPro" id="IPR007197">
    <property type="entry name" value="rSAM"/>
</dbReference>
<dbReference type="InterPro" id="IPR058240">
    <property type="entry name" value="rSAM_sf"/>
</dbReference>
<evidence type="ECO:0000256" key="9">
    <source>
        <dbReference type="ARBA" id="ARBA00022485"/>
    </source>
</evidence>
<dbReference type="Pfam" id="PF04055">
    <property type="entry name" value="Radical_SAM"/>
    <property type="match status" value="2"/>
</dbReference>
<dbReference type="NCBIfam" id="NF004884">
    <property type="entry name" value="PRK06245.1"/>
    <property type="match status" value="1"/>
</dbReference>
<dbReference type="AlphaFoldDB" id="A0A368BS66"/>
<dbReference type="InterPro" id="IPR034405">
    <property type="entry name" value="F420"/>
</dbReference>
<evidence type="ECO:0000259" key="18">
    <source>
        <dbReference type="PROSITE" id="PS51918"/>
    </source>
</evidence>
<dbReference type="CDD" id="cd01335">
    <property type="entry name" value="Radical_SAM"/>
    <property type="match status" value="2"/>
</dbReference>
<evidence type="ECO:0000313" key="19">
    <source>
        <dbReference type="EMBL" id="RCL39707.1"/>
    </source>
</evidence>
<evidence type="ECO:0000256" key="3">
    <source>
        <dbReference type="ARBA" id="ARBA00004712"/>
    </source>
</evidence>
<evidence type="ECO:0000256" key="1">
    <source>
        <dbReference type="ARBA" id="ARBA00001966"/>
    </source>
</evidence>
<feature type="domain" description="Radical SAM core" evidence="18">
    <location>
        <begin position="53"/>
        <end position="300"/>
    </location>
</feature>
<evidence type="ECO:0000256" key="11">
    <source>
        <dbReference type="ARBA" id="ARBA00022691"/>
    </source>
</evidence>
<dbReference type="InterPro" id="IPR013785">
    <property type="entry name" value="Aldolase_TIM"/>
</dbReference>
<dbReference type="NCBIfam" id="TIGR03550">
    <property type="entry name" value="F420_cofG"/>
    <property type="match status" value="1"/>
</dbReference>
<keyword evidence="12" id="KW-0479">Metal-binding</keyword>
<comment type="cofactor">
    <cofactor evidence="1">
        <name>[4Fe-4S] cluster</name>
        <dbReference type="ChEBI" id="CHEBI:49883"/>
    </cofactor>
</comment>
<dbReference type="Pfam" id="PF19288">
    <property type="entry name" value="CofH_C"/>
    <property type="match status" value="1"/>
</dbReference>
<dbReference type="SMART" id="SM00729">
    <property type="entry name" value="Elp3"/>
    <property type="match status" value="1"/>
</dbReference>
<keyword evidence="9" id="KW-0004">4Fe-4S</keyword>
<comment type="function">
    <text evidence="2">Catalyzes the radical-mediated synthesis of 7,8-didemethyl-8-hydroxy-5-deazariboflavin (FO) from 5-amino-6-(D-ribitylamino)uracil and L-tyrosine.</text>
</comment>
<dbReference type="InterPro" id="IPR045567">
    <property type="entry name" value="CofH/MnqC-like_C"/>
</dbReference>
<dbReference type="HAMAP" id="MF_01612">
    <property type="entry name" value="FO_synth_sub2"/>
    <property type="match status" value="1"/>
</dbReference>
<dbReference type="SUPFAM" id="SSF102114">
    <property type="entry name" value="Radical SAM enzymes"/>
    <property type="match status" value="2"/>
</dbReference>
<dbReference type="InterPro" id="IPR006638">
    <property type="entry name" value="Elp3/MiaA/NifB-like_rSAM"/>
</dbReference>
<dbReference type="SFLD" id="SFLDG01389">
    <property type="entry name" value="menaquinone_synthsis_involved"/>
    <property type="match status" value="1"/>
</dbReference>
<evidence type="ECO:0000256" key="14">
    <source>
        <dbReference type="ARBA" id="ARBA00023014"/>
    </source>
</evidence>
<dbReference type="NCBIfam" id="TIGR00423">
    <property type="entry name" value="CofH family radical SAM protein"/>
    <property type="match status" value="1"/>
</dbReference>
<dbReference type="SFLD" id="SFLDF00294">
    <property type="entry name" value="7_8-didemethyl-8-hydroxy-5-dea"/>
    <property type="match status" value="1"/>
</dbReference>
<proteinExistence type="inferred from homology"/>
<keyword evidence="11" id="KW-0949">S-adenosyl-L-methionine</keyword>
<keyword evidence="15" id="KW-0456">Lyase</keyword>
<comment type="pathway">
    <text evidence="3">Cofactor biosynthesis; coenzyme F0 biosynthesis.</text>
</comment>
<accession>A0A368BS66</accession>
<comment type="similarity">
    <text evidence="5">In the N-terminal section; belongs to the radical SAM superfamily. CofG family.</text>
</comment>
<keyword evidence="13" id="KW-0408">Iron</keyword>
<keyword evidence="14" id="KW-0411">Iron-sulfur</keyword>
<evidence type="ECO:0000256" key="15">
    <source>
        <dbReference type="ARBA" id="ARBA00023239"/>
    </source>
</evidence>
<dbReference type="SFLD" id="SFLDF00343">
    <property type="entry name" value="aminofutalosine_synthase_(mqnE"/>
    <property type="match status" value="1"/>
</dbReference>
<evidence type="ECO:0000256" key="8">
    <source>
        <dbReference type="ARBA" id="ARBA00022220"/>
    </source>
</evidence>
<evidence type="ECO:0000256" key="16">
    <source>
        <dbReference type="ARBA" id="ARBA00048468"/>
    </source>
</evidence>
<dbReference type="NCBIfam" id="TIGR03551">
    <property type="entry name" value="F420_cofH"/>
    <property type="match status" value="1"/>
</dbReference>
<dbReference type="GO" id="GO:0141093">
    <property type="term" value="F:5-amino-6-(D-ribitylamino)uracil--L-tyrosine 4-hydroxyphenyl transferase activity"/>
    <property type="evidence" value="ECO:0007669"/>
    <property type="project" value="UniProtKB-EC"/>
</dbReference>
<dbReference type="EC" id="2.5.1.147" evidence="7"/>
<evidence type="ECO:0000256" key="6">
    <source>
        <dbReference type="ARBA" id="ARBA00012126"/>
    </source>
</evidence>
<dbReference type="UniPathway" id="UPA00072"/>
<dbReference type="GO" id="GO:0051539">
    <property type="term" value="F:4 iron, 4 sulfur cluster binding"/>
    <property type="evidence" value="ECO:0007669"/>
    <property type="project" value="UniProtKB-KW"/>
</dbReference>
<dbReference type="Proteomes" id="UP000253032">
    <property type="component" value="Unassembled WGS sequence"/>
</dbReference>
<sequence length="804" mass="89943">MNIQEQSNLSLRQLILHDSISSSELVSLSNICLSDSLIKASFDKKRLYFNDELTYSPKVFIPLTFLCRDVCHYCTFAKTPKKVESPYLSIEQVVAIAKEGQINGCHEALFTLGDKPELRYKAAREWLKSNGFKTTNEYLGACAEAVLKETSLIPHLNSGCLTAEEISKLKPLSGSMGLMVESLSTKLTEKGQPHYGSPDKDPLFRMQTLEEAGKQKVPFTTGILIGIGETRLERLESIYEIRELHKKYNHIQEVIVQNFKAKPNTLMANSAEPSFDELMWTIAMARLILPAEVSLQVPPNLNAEHIKKLTVSGINDFGGISPVTKDYVNPEAPWPEIEKLDQIAFLSNQVLKPRATLYPRYFSKLESFSTPLITSRLLDITDAQSLIRSDKWKSGVSNNVPSYSSGTSNSNIKKTIDDVERNPTLKNIQELLESSNRDFQYIIDYANSKKLDIFGSDVSFVVNRNINYTNICSFKCNFCAFSKGRGHDDLRGKPYNISHEEIVRRTKEAINRGATEVCLQGGIHPKYSGDTYLDIVKSIRSASSSIHIHAFSPLEIDHGRKTLNISAQEFLQELKSAGLNSLPGTAAEILHDDVRAIICPDKLSTDQWINIIKTAHNVGLPTTSTMMFGHVENMTHIAHHLLKLYYLQLETNGITEFVPLPFVAEEAPIYRKGLARPGPTFKETILIHSVARILFHGTINNIQGSWVKMGLPGLKFLLTAGINDIGGVLMNESITRSAGASFGQELHLNDVRNITDELGLSLTQRNTLYKPLQNNIEDLMIAQSIPLLPINNEYHQPKKIVNNL</sequence>
<evidence type="ECO:0000256" key="4">
    <source>
        <dbReference type="ARBA" id="ARBA00010051"/>
    </source>
</evidence>
<comment type="caution">
    <text evidence="19">The sequence shown here is derived from an EMBL/GenBank/DDBJ whole genome shotgun (WGS) entry which is preliminary data.</text>
</comment>
<comment type="catalytic activity">
    <reaction evidence="17">
        <text>5-amino-5-(4-hydroxybenzyl)-6-(D-ribitylimino)-5,6-dihydrouracil + S-adenosyl-L-methionine = 7,8-didemethyl-8-hydroxy-5-deazariboflavin + 5'-deoxyadenosine + L-methionine + NH4(+) + H(+)</text>
        <dbReference type="Rhea" id="RHEA:55204"/>
        <dbReference type="ChEBI" id="CHEBI:15378"/>
        <dbReference type="ChEBI" id="CHEBI:17319"/>
        <dbReference type="ChEBI" id="CHEBI:28938"/>
        <dbReference type="ChEBI" id="CHEBI:57844"/>
        <dbReference type="ChEBI" id="CHEBI:59789"/>
        <dbReference type="ChEBI" id="CHEBI:59904"/>
        <dbReference type="ChEBI" id="CHEBI:85936"/>
        <dbReference type="EC" id="4.3.1.32"/>
    </reaction>
</comment>
<dbReference type="EC" id="4.3.1.32" evidence="6"/>
<feature type="domain" description="Radical SAM core" evidence="18">
    <location>
        <begin position="458"/>
        <end position="705"/>
    </location>
</feature>
<evidence type="ECO:0000256" key="13">
    <source>
        <dbReference type="ARBA" id="ARBA00023004"/>
    </source>
</evidence>
<dbReference type="GO" id="GO:0046872">
    <property type="term" value="F:metal ion binding"/>
    <property type="evidence" value="ECO:0007669"/>
    <property type="project" value="UniProtKB-KW"/>
</dbReference>
<keyword evidence="10 19" id="KW-0808">Transferase</keyword>
<dbReference type="InterPro" id="IPR019939">
    <property type="entry name" value="CofG_family"/>
</dbReference>
<protein>
    <recommendedName>
        <fullName evidence="8">FO synthase</fullName>
        <ecNumber evidence="7">2.5.1.147</ecNumber>
        <ecNumber evidence="6">4.3.1.32</ecNumber>
    </recommendedName>
</protein>
<dbReference type="PANTHER" id="PTHR43076:SF1">
    <property type="entry name" value="LIPOYL SYNTHASE 2"/>
    <property type="match status" value="1"/>
</dbReference>
<dbReference type="PROSITE" id="PS51918">
    <property type="entry name" value="RADICAL_SAM"/>
    <property type="match status" value="2"/>
</dbReference>
<evidence type="ECO:0000256" key="17">
    <source>
        <dbReference type="ARBA" id="ARBA00048974"/>
    </source>
</evidence>